<dbReference type="GO" id="GO:0016082">
    <property type="term" value="P:synaptic vesicle priming"/>
    <property type="evidence" value="ECO:0007669"/>
    <property type="project" value="TreeGrafter"/>
</dbReference>
<feature type="compositionally biased region" description="Basic and acidic residues" evidence="12">
    <location>
        <begin position="212"/>
        <end position="221"/>
    </location>
</feature>
<evidence type="ECO:0000256" key="7">
    <source>
        <dbReference type="ARBA" id="ARBA00037854"/>
    </source>
</evidence>
<dbReference type="CDD" id="cd15887">
    <property type="entry name" value="SNARE_SNAP29N"/>
    <property type="match status" value="1"/>
</dbReference>
<keyword evidence="4" id="KW-0175">Coiled coil</keyword>
<evidence type="ECO:0000256" key="5">
    <source>
        <dbReference type="ARBA" id="ARBA00037064"/>
    </source>
</evidence>
<dbReference type="EMBL" id="JAINUF010000001">
    <property type="protein sequence ID" value="KAJ8380335.1"/>
    <property type="molecule type" value="Genomic_DNA"/>
</dbReference>
<dbReference type="GO" id="GO:0060170">
    <property type="term" value="C:ciliary membrane"/>
    <property type="evidence" value="ECO:0007669"/>
    <property type="project" value="UniProtKB-SubCell"/>
</dbReference>
<comment type="similarity">
    <text evidence="1">Belongs to the SNAP-25 family.</text>
</comment>
<comment type="caution">
    <text evidence="14">The sequence shown here is derived from an EMBL/GenBank/DDBJ whole genome shotgun (WGS) entry which is preliminary data.</text>
</comment>
<feature type="compositionally biased region" description="Polar residues" evidence="12">
    <location>
        <begin position="27"/>
        <end position="39"/>
    </location>
</feature>
<evidence type="ECO:0000256" key="3">
    <source>
        <dbReference type="ARBA" id="ARBA00022927"/>
    </source>
</evidence>
<evidence type="ECO:0000256" key="6">
    <source>
        <dbReference type="ARBA" id="ARBA00037808"/>
    </source>
</evidence>
<evidence type="ECO:0000313" key="15">
    <source>
        <dbReference type="Proteomes" id="UP001152622"/>
    </source>
</evidence>
<sequence length="221" mass="24042">MYGGESWETEPGSQLTKRKPPSLTFRAKTSFNLQPSSHVGRQPAERGGEAAALSAAGGDEDGAVRGGQQPTAPLGLIYESEKIGTETAEELMRQGEALKRTERMVDHMDEDLKTSQRHINSIKSPSSKLQKALSGSKEHEHKYQESHPNLRKMDTSGFGGAEFMSEGNTSSQNGYPKNQHLQTAHQKLDDNLDEMCSGLRPVEEPGSGPTIGDRRSGRLPG</sequence>
<evidence type="ECO:0000256" key="12">
    <source>
        <dbReference type="SAM" id="MobiDB-lite"/>
    </source>
</evidence>
<feature type="compositionally biased region" description="Polar residues" evidence="12">
    <location>
        <begin position="117"/>
        <end position="129"/>
    </location>
</feature>
<evidence type="ECO:0000313" key="14">
    <source>
        <dbReference type="EMBL" id="KAJ8380335.1"/>
    </source>
</evidence>
<evidence type="ECO:0000256" key="4">
    <source>
        <dbReference type="ARBA" id="ARBA00023054"/>
    </source>
</evidence>
<comment type="function">
    <text evidence="5">SNAREs, soluble N-ethylmaleimide-sensitive factor-attachment protein receptors, are essential proteins for fusion of cellular membranes. SNAREs localized on opposing membranes assemble to form a trans-SNARE complex, an extended, parallel four alpha-helical bundle that drives membrane fusion. SNAP29 is a SNARE involved in autophagy through the direct control of autophagosome membrane fusion with the lysososome membrane. Also plays a role in ciliogenesis by regulating membrane fusions.</text>
</comment>
<organism evidence="14 15">
    <name type="scientific">Synaphobranchus kaupii</name>
    <name type="common">Kaup's arrowtooth eel</name>
    <dbReference type="NCBI Taxonomy" id="118154"/>
    <lineage>
        <taxon>Eukaryota</taxon>
        <taxon>Metazoa</taxon>
        <taxon>Chordata</taxon>
        <taxon>Craniata</taxon>
        <taxon>Vertebrata</taxon>
        <taxon>Euteleostomi</taxon>
        <taxon>Actinopterygii</taxon>
        <taxon>Neopterygii</taxon>
        <taxon>Teleostei</taxon>
        <taxon>Anguilliformes</taxon>
        <taxon>Synaphobranchidae</taxon>
        <taxon>Synaphobranchus</taxon>
    </lineage>
</organism>
<reference evidence="14" key="1">
    <citation type="journal article" date="2023" name="Science">
        <title>Genome structures resolve the early diversification of teleost fishes.</title>
        <authorList>
            <person name="Parey E."/>
            <person name="Louis A."/>
            <person name="Montfort J."/>
            <person name="Bouchez O."/>
            <person name="Roques C."/>
            <person name="Iampietro C."/>
            <person name="Lluch J."/>
            <person name="Castinel A."/>
            <person name="Donnadieu C."/>
            <person name="Desvignes T."/>
            <person name="Floi Bucao C."/>
            <person name="Jouanno E."/>
            <person name="Wen M."/>
            <person name="Mejri S."/>
            <person name="Dirks R."/>
            <person name="Jansen H."/>
            <person name="Henkel C."/>
            <person name="Chen W.J."/>
            <person name="Zahm M."/>
            <person name="Cabau C."/>
            <person name="Klopp C."/>
            <person name="Thompson A.W."/>
            <person name="Robinson-Rechavi M."/>
            <person name="Braasch I."/>
            <person name="Lecointre G."/>
            <person name="Bobe J."/>
            <person name="Postlethwait J.H."/>
            <person name="Berthelot C."/>
            <person name="Roest Crollius H."/>
            <person name="Guiguen Y."/>
        </authorList>
    </citation>
    <scope>NUCLEOTIDE SEQUENCE</scope>
    <source>
        <strain evidence="14">WJC10195</strain>
    </source>
</reference>
<dbReference type="GO" id="GO:0019905">
    <property type="term" value="F:syntaxin binding"/>
    <property type="evidence" value="ECO:0007669"/>
    <property type="project" value="TreeGrafter"/>
</dbReference>
<evidence type="ECO:0000256" key="10">
    <source>
        <dbReference type="ARBA" id="ARBA00043032"/>
    </source>
</evidence>
<feature type="compositionally biased region" description="Basic and acidic residues" evidence="12">
    <location>
        <begin position="79"/>
        <end position="114"/>
    </location>
</feature>
<comment type="subcellular location">
    <subcellularLocation>
        <location evidence="6">Cell projection</location>
        <location evidence="6">Cilium membrane</location>
        <topology evidence="6">Peripheral membrane protein</topology>
    </subcellularLocation>
    <subcellularLocation>
        <location evidence="7">Cytoplasmic vesicle</location>
        <location evidence="7">Autophagosome membrane</location>
        <topology evidence="7">Peripheral membrane protein</topology>
    </subcellularLocation>
</comment>
<comment type="subunit">
    <text evidence="11">Forms a SNARE complex, composed of VAMP8, SNAP29 and STX17, involved in fusion of autophagosome with lysosome. Interacts with multiple syntaxins including STX6. Interacts with EIPR1. Interacts with STX17; this interaction is increased in the absence of TMEM39A.</text>
</comment>
<feature type="compositionally biased region" description="Basic and acidic residues" evidence="12">
    <location>
        <begin position="136"/>
        <end position="145"/>
    </location>
</feature>
<name>A0A9Q1GB48_SYNKA</name>
<dbReference type="GO" id="GO:0005484">
    <property type="term" value="F:SNAP receptor activity"/>
    <property type="evidence" value="ECO:0007669"/>
    <property type="project" value="TreeGrafter"/>
</dbReference>
<dbReference type="AlphaFoldDB" id="A0A9Q1GB48"/>
<dbReference type="GO" id="GO:0098793">
    <property type="term" value="C:presynapse"/>
    <property type="evidence" value="ECO:0007669"/>
    <property type="project" value="GOC"/>
</dbReference>
<dbReference type="PANTHER" id="PTHR19305">
    <property type="entry name" value="SYNAPTOSOMAL ASSOCIATED PROTEIN"/>
    <property type="match status" value="1"/>
</dbReference>
<feature type="region of interest" description="Disordered" evidence="12">
    <location>
        <begin position="1"/>
        <end position="221"/>
    </location>
</feature>
<protein>
    <recommendedName>
        <fullName evidence="8">Synaptosomal-associated protein 29</fullName>
    </recommendedName>
    <alternativeName>
        <fullName evidence="9">Soluble 29 kDa NSF attachment protein</fullName>
    </alternativeName>
    <alternativeName>
        <fullName evidence="10">Vesicle-membrane fusion protein SNAP-29</fullName>
    </alternativeName>
</protein>
<evidence type="ECO:0000256" key="2">
    <source>
        <dbReference type="ARBA" id="ARBA00022448"/>
    </source>
</evidence>
<dbReference type="Proteomes" id="UP001152622">
    <property type="component" value="Chromosome 1"/>
</dbReference>
<dbReference type="PROSITE" id="PS50192">
    <property type="entry name" value="T_SNARE"/>
    <property type="match status" value="1"/>
</dbReference>
<dbReference type="GO" id="GO:0031629">
    <property type="term" value="P:synaptic vesicle fusion to presynaptic active zone membrane"/>
    <property type="evidence" value="ECO:0007669"/>
    <property type="project" value="TreeGrafter"/>
</dbReference>
<dbReference type="InterPro" id="IPR000727">
    <property type="entry name" value="T_SNARE_dom"/>
</dbReference>
<dbReference type="GO" id="GO:0000421">
    <property type="term" value="C:autophagosome membrane"/>
    <property type="evidence" value="ECO:0007669"/>
    <property type="project" value="UniProtKB-SubCell"/>
</dbReference>
<evidence type="ECO:0000256" key="8">
    <source>
        <dbReference type="ARBA" id="ARBA00041113"/>
    </source>
</evidence>
<dbReference type="GO" id="GO:0015031">
    <property type="term" value="P:protein transport"/>
    <property type="evidence" value="ECO:0007669"/>
    <property type="project" value="UniProtKB-KW"/>
</dbReference>
<gene>
    <name evidence="14" type="ORF">SKAU_G00011130</name>
</gene>
<evidence type="ECO:0000256" key="9">
    <source>
        <dbReference type="ARBA" id="ARBA00042308"/>
    </source>
</evidence>
<dbReference type="OrthoDB" id="18679at2759"/>
<keyword evidence="2" id="KW-0813">Transport</keyword>
<dbReference type="FunFam" id="1.20.5.110:FF:000041">
    <property type="entry name" value="Synaptosomal-associated protein 29"/>
    <property type="match status" value="1"/>
</dbReference>
<proteinExistence type="inferred from homology"/>
<evidence type="ECO:0000259" key="13">
    <source>
        <dbReference type="PROSITE" id="PS50192"/>
    </source>
</evidence>
<dbReference type="SUPFAM" id="SSF58038">
    <property type="entry name" value="SNARE fusion complex"/>
    <property type="match status" value="1"/>
</dbReference>
<feature type="compositionally biased region" description="Polar residues" evidence="12">
    <location>
        <begin position="166"/>
        <end position="185"/>
    </location>
</feature>
<keyword evidence="3" id="KW-0653">Protein transport</keyword>
<dbReference type="Gene3D" id="1.20.5.110">
    <property type="match status" value="1"/>
</dbReference>
<dbReference type="GO" id="GO:0031201">
    <property type="term" value="C:SNARE complex"/>
    <property type="evidence" value="ECO:0007669"/>
    <property type="project" value="TreeGrafter"/>
</dbReference>
<feature type="domain" description="T-SNARE coiled-coil homology" evidence="13">
    <location>
        <begin position="77"/>
        <end position="122"/>
    </location>
</feature>
<evidence type="ECO:0000256" key="11">
    <source>
        <dbReference type="ARBA" id="ARBA00046522"/>
    </source>
</evidence>
<dbReference type="PANTHER" id="PTHR19305:SF9">
    <property type="entry name" value="SYNAPTOSOMAL-ASSOCIATED PROTEIN 29"/>
    <property type="match status" value="1"/>
</dbReference>
<accession>A0A9Q1GB48</accession>
<keyword evidence="15" id="KW-1185">Reference proteome</keyword>
<evidence type="ECO:0000256" key="1">
    <source>
        <dbReference type="ARBA" id="ARBA00009480"/>
    </source>
</evidence>